<proteinExistence type="predicted"/>
<sequence>MRLRKTLKRTAAATLALSMALSAAAPAVTAAYICDVSQGSVNITVDADGSKTIQVGGQKVEDDGDGTDDIIITGDNTQAPASQNDAAEPAPAETEDEEAPAEEDAAPADEAEAPETADAEGTEDAAADDADAEDAAAEPATLELSAPAVDTGDEAEDTPAEPERTVTETEDGTVIEYGDYTVDPDVQVTKPEPAPEAAAPAEKAADPEDETVTYEAPAEENTSVVSSVVENVVKIVNNYKDALNIILRNLKVDAGTSKEDAMNISGTGDVTLELDGKNELISGSSTYDSAHGSLAGLHSGLLDGTLTLTDADKDGGSLTAKGGYSKDSGYVSSDGIYAKDLSIIDTSITAVGGDVGGSLSYGGTGLSADVLNMTGSSLSATGGSVNNSTDDYSSGGLGLGIGNYDGLKSNISDSHISAIGGNSSSSGKNATGGTGANIIGTAADSYQIDHVTLLAQGGNAQASGSGNATGGRGIDRNSGKITISDSAVTVAGGNAVSESGTATGGGGYYNNANYYNERNNDVHLVSGSLTAVGGSGSSKNGSSFDISSELIKNYYISDGETFSVYEPGDSEYNIARSDRLVVSEDSGIVYYNHSAVVQNEDGSVTVTGEPFRYVRGDHVYTIASRTDSTIIWHCNDAGVEDLELPIPAGSTFDAMKHEWVTSEDGTYEECTICHLQRTIPQPEPDQPDTPSNDTTAAAVPAALHLRVVDANGADVTFETRTESGNYIVDARRDGLDTATLIAPLPVLRELQASGAESITFVTNLKTTTLSLSALLALGGEDDEAQLLHTGDVPTLTVGGTVHNELL</sequence>
<organism evidence="1 2">
    <name type="scientific">Faecalibacterium langellae</name>
    <dbReference type="NCBI Taxonomy" id="3435293"/>
    <lineage>
        <taxon>Bacteria</taxon>
        <taxon>Bacillati</taxon>
        <taxon>Bacillota</taxon>
        <taxon>Clostridia</taxon>
        <taxon>Eubacteriales</taxon>
        <taxon>Oscillospiraceae</taxon>
        <taxon>Faecalibacterium</taxon>
    </lineage>
</organism>
<dbReference type="EMBL" id="NMTR01000021">
    <property type="protein sequence ID" value="PDX60893.1"/>
    <property type="molecule type" value="Genomic_DNA"/>
</dbReference>
<evidence type="ECO:0000313" key="2">
    <source>
        <dbReference type="Proteomes" id="UP000220959"/>
    </source>
</evidence>
<accession>A0ACC9CYZ6</accession>
<keyword evidence="2" id="KW-1185">Reference proteome</keyword>
<protein>
    <submittedName>
        <fullName evidence="1">Uncharacterized protein</fullName>
    </submittedName>
</protein>
<gene>
    <name evidence="1" type="ORF">CGS49_13090</name>
</gene>
<reference evidence="1 2" key="1">
    <citation type="journal article" date="2017" name="Front. Microbiol.">
        <title>New Insights into the Diversity of the Genus Faecalibacterium.</title>
        <authorList>
            <person name="Benevides L."/>
            <person name="Burman S."/>
            <person name="Martin R."/>
            <person name="Robert V."/>
            <person name="Thomas M."/>
            <person name="Miquel S."/>
            <person name="Chain F."/>
            <person name="Sokol H."/>
            <person name="Bermudez-Humaran L.G."/>
            <person name="Morrison M."/>
            <person name="Langella P."/>
            <person name="Azevedo V.A."/>
            <person name="Chatel J.M."/>
            <person name="Soares S."/>
        </authorList>
    </citation>
    <scope>NUCLEOTIDE SEQUENCE [LARGE SCALE GENOMIC DNA]</scope>
    <source>
        <strain evidence="2">CNCM I-4541</strain>
    </source>
</reference>
<comment type="caution">
    <text evidence="1">The sequence shown here is derived from an EMBL/GenBank/DDBJ whole genome shotgun (WGS) entry which is preliminary data.</text>
</comment>
<name>A0ACC9CYZ6_9FIRM</name>
<evidence type="ECO:0000313" key="1">
    <source>
        <dbReference type="EMBL" id="PDX60893.1"/>
    </source>
</evidence>
<dbReference type="Proteomes" id="UP000220959">
    <property type="component" value="Unassembled WGS sequence"/>
</dbReference>